<dbReference type="InterPro" id="IPR054722">
    <property type="entry name" value="PolX-like_BBD"/>
</dbReference>
<name>A0A9P7F872_9AGAM</name>
<protein>
    <recommendedName>
        <fullName evidence="1">Retrovirus-related Pol polyprotein from transposon TNT 1-94-like beta-barrel domain-containing protein</fullName>
    </recommendedName>
</protein>
<dbReference type="GeneID" id="64692863"/>
<evidence type="ECO:0000259" key="1">
    <source>
        <dbReference type="Pfam" id="PF22936"/>
    </source>
</evidence>
<dbReference type="RefSeq" id="XP_041293040.1">
    <property type="nucleotide sequence ID" value="XM_041430604.1"/>
</dbReference>
<dbReference type="AlphaFoldDB" id="A0A9P7F872"/>
<feature type="non-terminal residue" evidence="2">
    <location>
        <position position="1"/>
    </location>
</feature>
<keyword evidence="3" id="KW-1185">Reference proteome</keyword>
<dbReference type="EMBL" id="JABBWM010000026">
    <property type="protein sequence ID" value="KAG2108670.1"/>
    <property type="molecule type" value="Genomic_DNA"/>
</dbReference>
<dbReference type="Pfam" id="PF22936">
    <property type="entry name" value="Pol_BBD"/>
    <property type="match status" value="1"/>
</dbReference>
<dbReference type="OrthoDB" id="3251181at2759"/>
<sequence>LFDSGASQHMSLYCDLLQDFVNIVPKPITTTDKHTFQAIGKGNIMILLPN</sequence>
<organism evidence="2 3">
    <name type="scientific">Suillus discolor</name>
    <dbReference type="NCBI Taxonomy" id="1912936"/>
    <lineage>
        <taxon>Eukaryota</taxon>
        <taxon>Fungi</taxon>
        <taxon>Dikarya</taxon>
        <taxon>Basidiomycota</taxon>
        <taxon>Agaricomycotina</taxon>
        <taxon>Agaricomycetes</taxon>
        <taxon>Agaricomycetidae</taxon>
        <taxon>Boletales</taxon>
        <taxon>Suillineae</taxon>
        <taxon>Suillaceae</taxon>
        <taxon>Suillus</taxon>
    </lineage>
</organism>
<evidence type="ECO:0000313" key="3">
    <source>
        <dbReference type="Proteomes" id="UP000823399"/>
    </source>
</evidence>
<evidence type="ECO:0000313" key="2">
    <source>
        <dbReference type="EMBL" id="KAG2108670.1"/>
    </source>
</evidence>
<accession>A0A9P7F872</accession>
<reference evidence="2" key="1">
    <citation type="journal article" date="2020" name="New Phytol.">
        <title>Comparative genomics reveals dynamic genome evolution in host specialist ectomycorrhizal fungi.</title>
        <authorList>
            <person name="Lofgren L.A."/>
            <person name="Nguyen N.H."/>
            <person name="Vilgalys R."/>
            <person name="Ruytinx J."/>
            <person name="Liao H.L."/>
            <person name="Branco S."/>
            <person name="Kuo A."/>
            <person name="LaButti K."/>
            <person name="Lipzen A."/>
            <person name="Andreopoulos W."/>
            <person name="Pangilinan J."/>
            <person name="Riley R."/>
            <person name="Hundley H."/>
            <person name="Na H."/>
            <person name="Barry K."/>
            <person name="Grigoriev I.V."/>
            <person name="Stajich J.E."/>
            <person name="Kennedy P.G."/>
        </authorList>
    </citation>
    <scope>NUCLEOTIDE SEQUENCE</scope>
    <source>
        <strain evidence="2">FC423</strain>
    </source>
</reference>
<feature type="non-terminal residue" evidence="2">
    <location>
        <position position="50"/>
    </location>
</feature>
<feature type="domain" description="Retrovirus-related Pol polyprotein from transposon TNT 1-94-like beta-barrel" evidence="1">
    <location>
        <begin position="2"/>
        <end position="47"/>
    </location>
</feature>
<comment type="caution">
    <text evidence="2">The sequence shown here is derived from an EMBL/GenBank/DDBJ whole genome shotgun (WGS) entry which is preliminary data.</text>
</comment>
<dbReference type="Proteomes" id="UP000823399">
    <property type="component" value="Unassembled WGS sequence"/>
</dbReference>
<gene>
    <name evidence="2" type="ORF">F5147DRAFT_561916</name>
</gene>
<proteinExistence type="predicted"/>